<dbReference type="InterPro" id="IPR036028">
    <property type="entry name" value="SH3-like_dom_sf"/>
</dbReference>
<keyword evidence="5" id="KW-0812">Transmembrane</keyword>
<sequence length="452" mass="50804">MLEPALDLNRYVYYRLYTTDGPIEAVTSVYKNNRYLGRISAKSITPPHTVASFTRCVLKVEGFTGVAKSELFPSLSSQFPMDGSSLLSVFGDSGPGLSEYEPMALVIDPSDAKASRVCSFLVAESEKTEFNEPLDEPYLYYRVYNEDGEVESLEKFNTADNSLGRISIASITPPHTIVTLKNRLAGAELIDKAQIAAMKLFKDITGQDLIKDDDDDPIFKLTGRSESRPMALIRPPRPANPDTEEPVKQAQALYAYKASPDDPNELSFKKGDIFDIIDSSGKWWEVEAADGSTGIVPSNFVQRYHRVRKSKSPTRRSPERPIDIQHGDGKVSPIKGGEPDFLEDDWWEVRMVNNLMDASATFLQKAGCVGLRAEALYDYRTTRNQPEELSFKKGDTFDVLDNSGRWWENTLHISRLRLKDFEEMLRLLNGSCDKNLADFAFRLLPPDNQRGL</sequence>
<organism evidence="13">
    <name type="scientific">Laccaria bicolor (strain S238N-H82 / ATCC MYA-4686)</name>
    <name type="common">Bicoloured deceiver</name>
    <name type="synonym">Laccaria laccata var. bicolor</name>
    <dbReference type="NCBI Taxonomy" id="486041"/>
    <lineage>
        <taxon>Eukaryota</taxon>
        <taxon>Fungi</taxon>
        <taxon>Dikarya</taxon>
        <taxon>Basidiomycota</taxon>
        <taxon>Agaricomycotina</taxon>
        <taxon>Agaricomycetes</taxon>
        <taxon>Agaricomycetidae</taxon>
        <taxon>Agaricales</taxon>
        <taxon>Agaricineae</taxon>
        <taxon>Hydnangiaceae</taxon>
        <taxon>Laccaria</taxon>
    </lineage>
</organism>
<dbReference type="RefSeq" id="XP_001883095.1">
    <property type="nucleotide sequence ID" value="XM_001883060.1"/>
</dbReference>
<dbReference type="InParanoid" id="B0DGY9"/>
<comment type="similarity">
    <text evidence="2">Belongs to the SHO1 family.</text>
</comment>
<keyword evidence="7" id="KW-0346">Stress response</keyword>
<dbReference type="PROSITE" id="PS50002">
    <property type="entry name" value="SH3"/>
    <property type="match status" value="2"/>
</dbReference>
<dbReference type="InterPro" id="IPR035522">
    <property type="entry name" value="Sho1_SH3"/>
</dbReference>
<evidence type="ECO:0000256" key="9">
    <source>
        <dbReference type="PROSITE-ProRule" id="PRU00192"/>
    </source>
</evidence>
<keyword evidence="6" id="KW-1133">Transmembrane helix</keyword>
<feature type="region of interest" description="Disordered" evidence="10">
    <location>
        <begin position="308"/>
        <end position="335"/>
    </location>
</feature>
<evidence type="ECO:0000256" key="3">
    <source>
        <dbReference type="ARBA" id="ARBA00022443"/>
    </source>
</evidence>
<dbReference type="HOGENOM" id="CLU_644151_0_0_1"/>
<evidence type="ECO:0000256" key="10">
    <source>
        <dbReference type="SAM" id="MobiDB-lite"/>
    </source>
</evidence>
<evidence type="ECO:0000256" key="2">
    <source>
        <dbReference type="ARBA" id="ARBA00009739"/>
    </source>
</evidence>
<keyword evidence="8" id="KW-0472">Membrane</keyword>
<dbReference type="SMART" id="SM00326">
    <property type="entry name" value="SH3"/>
    <property type="match status" value="2"/>
</dbReference>
<keyword evidence="4" id="KW-1003">Cell membrane</keyword>
<evidence type="ECO:0000259" key="11">
    <source>
        <dbReference type="PROSITE" id="PS50002"/>
    </source>
</evidence>
<dbReference type="InterPro" id="IPR001452">
    <property type="entry name" value="SH3_domain"/>
</dbReference>
<evidence type="ECO:0000256" key="5">
    <source>
        <dbReference type="ARBA" id="ARBA00022692"/>
    </source>
</evidence>
<dbReference type="PANTHER" id="PTHR14167">
    <property type="entry name" value="SH3 DOMAIN-CONTAINING"/>
    <property type="match status" value="1"/>
</dbReference>
<dbReference type="InterPro" id="IPR050384">
    <property type="entry name" value="Endophilin_SH3RF"/>
</dbReference>
<evidence type="ECO:0000256" key="7">
    <source>
        <dbReference type="ARBA" id="ARBA00023016"/>
    </source>
</evidence>
<dbReference type="PRINTS" id="PR00452">
    <property type="entry name" value="SH3DOMAIN"/>
</dbReference>
<dbReference type="Gene3D" id="2.30.30.40">
    <property type="entry name" value="SH3 Domains"/>
    <property type="match status" value="2"/>
</dbReference>
<dbReference type="PANTHER" id="PTHR14167:SF116">
    <property type="entry name" value="CAP, ISOFORM AC"/>
    <property type="match status" value="1"/>
</dbReference>
<dbReference type="Pfam" id="PF00018">
    <property type="entry name" value="SH3_1"/>
    <property type="match status" value="2"/>
</dbReference>
<keyword evidence="3 9" id="KW-0728">SH3 domain</keyword>
<accession>B0DGY9</accession>
<proteinExistence type="inferred from homology"/>
<dbReference type="GeneID" id="6078788"/>
<dbReference type="CDD" id="cd11855">
    <property type="entry name" value="SH3_Sho1p"/>
    <property type="match status" value="1"/>
</dbReference>
<dbReference type="PRINTS" id="PR00499">
    <property type="entry name" value="P67PHOX"/>
</dbReference>
<dbReference type="KEGG" id="lbc:LACBIDRAFT_329072"/>
<name>B0DGY9_LACBS</name>
<evidence type="ECO:0000256" key="8">
    <source>
        <dbReference type="ARBA" id="ARBA00023136"/>
    </source>
</evidence>
<feature type="domain" description="SH3" evidence="11">
    <location>
        <begin position="368"/>
        <end position="452"/>
    </location>
</feature>
<dbReference type="AlphaFoldDB" id="B0DGY9"/>
<gene>
    <name evidence="12" type="ORF">LACBIDRAFT_329072</name>
</gene>
<feature type="compositionally biased region" description="Basic and acidic residues" evidence="10">
    <location>
        <begin position="316"/>
        <end position="329"/>
    </location>
</feature>
<evidence type="ECO:0000313" key="12">
    <source>
        <dbReference type="EMBL" id="EDR06234.1"/>
    </source>
</evidence>
<evidence type="ECO:0000256" key="6">
    <source>
        <dbReference type="ARBA" id="ARBA00022989"/>
    </source>
</evidence>
<dbReference type="SUPFAM" id="SSF50044">
    <property type="entry name" value="SH3-domain"/>
    <property type="match status" value="2"/>
</dbReference>
<dbReference type="EMBL" id="DS547109">
    <property type="protein sequence ID" value="EDR06234.1"/>
    <property type="molecule type" value="Genomic_DNA"/>
</dbReference>
<evidence type="ECO:0000256" key="1">
    <source>
        <dbReference type="ARBA" id="ARBA00004651"/>
    </source>
</evidence>
<evidence type="ECO:0000256" key="4">
    <source>
        <dbReference type="ARBA" id="ARBA00022475"/>
    </source>
</evidence>
<feature type="domain" description="SH3" evidence="11">
    <location>
        <begin position="245"/>
        <end position="306"/>
    </location>
</feature>
<comment type="subcellular location">
    <subcellularLocation>
        <location evidence="1">Cell membrane</location>
        <topology evidence="1">Multi-pass membrane protein</topology>
    </subcellularLocation>
</comment>
<dbReference type="Proteomes" id="UP000001194">
    <property type="component" value="Unassembled WGS sequence"/>
</dbReference>
<dbReference type="GO" id="GO:0005886">
    <property type="term" value="C:plasma membrane"/>
    <property type="evidence" value="ECO:0007669"/>
    <property type="project" value="UniProtKB-SubCell"/>
</dbReference>
<protein>
    <submittedName>
        <fullName evidence="12">Predicted protein</fullName>
    </submittedName>
</protein>
<keyword evidence="13" id="KW-1185">Reference proteome</keyword>
<reference evidence="12 13" key="1">
    <citation type="journal article" date="2008" name="Nature">
        <title>The genome of Laccaria bicolor provides insights into mycorrhizal symbiosis.</title>
        <authorList>
            <person name="Martin F."/>
            <person name="Aerts A."/>
            <person name="Ahren D."/>
            <person name="Brun A."/>
            <person name="Danchin E.G.J."/>
            <person name="Duchaussoy F."/>
            <person name="Gibon J."/>
            <person name="Kohler A."/>
            <person name="Lindquist E."/>
            <person name="Pereda V."/>
            <person name="Salamov A."/>
            <person name="Shapiro H.J."/>
            <person name="Wuyts J."/>
            <person name="Blaudez D."/>
            <person name="Buee M."/>
            <person name="Brokstein P."/>
            <person name="Canbaeck B."/>
            <person name="Cohen D."/>
            <person name="Courty P.E."/>
            <person name="Coutinho P.M."/>
            <person name="Delaruelle C."/>
            <person name="Detter J.C."/>
            <person name="Deveau A."/>
            <person name="DiFazio S."/>
            <person name="Duplessis S."/>
            <person name="Fraissinet-Tachet L."/>
            <person name="Lucic E."/>
            <person name="Frey-Klett P."/>
            <person name="Fourrey C."/>
            <person name="Feussner I."/>
            <person name="Gay G."/>
            <person name="Grimwood J."/>
            <person name="Hoegger P.J."/>
            <person name="Jain P."/>
            <person name="Kilaru S."/>
            <person name="Labbe J."/>
            <person name="Lin Y.C."/>
            <person name="Legue V."/>
            <person name="Le Tacon F."/>
            <person name="Marmeisse R."/>
            <person name="Melayah D."/>
            <person name="Montanini B."/>
            <person name="Muratet M."/>
            <person name="Nehls U."/>
            <person name="Niculita-Hirzel H."/>
            <person name="Oudot-Le Secq M.P."/>
            <person name="Peter M."/>
            <person name="Quesneville H."/>
            <person name="Rajashekar B."/>
            <person name="Reich M."/>
            <person name="Rouhier N."/>
            <person name="Schmutz J."/>
            <person name="Yin T."/>
            <person name="Chalot M."/>
            <person name="Henrissat B."/>
            <person name="Kuees U."/>
            <person name="Lucas S."/>
            <person name="Van de Peer Y."/>
            <person name="Podila G.K."/>
            <person name="Polle A."/>
            <person name="Pukkila P.J."/>
            <person name="Richardson P.M."/>
            <person name="Rouze P."/>
            <person name="Sanders I.R."/>
            <person name="Stajich J.E."/>
            <person name="Tunlid A."/>
            <person name="Tuskan G."/>
            <person name="Grigoriev I.V."/>
        </authorList>
    </citation>
    <scope>NUCLEOTIDE SEQUENCE [LARGE SCALE GENOMIC DNA]</scope>
    <source>
        <strain evidence="13">S238N-H82 / ATCC MYA-4686</strain>
    </source>
</reference>
<evidence type="ECO:0000313" key="13">
    <source>
        <dbReference type="Proteomes" id="UP000001194"/>
    </source>
</evidence>
<dbReference type="OrthoDB" id="5983572at2759"/>